<dbReference type="AlphaFoldDB" id="F0WNH4"/>
<accession>F0WNH4</accession>
<evidence type="ECO:0000313" key="1">
    <source>
        <dbReference type="EMBL" id="CCA22865.1"/>
    </source>
</evidence>
<protein>
    <submittedName>
        <fullName evidence="1">AlNc14C171G7998 protein</fullName>
    </submittedName>
</protein>
<organism evidence="1">
    <name type="scientific">Albugo laibachii Nc14</name>
    <dbReference type="NCBI Taxonomy" id="890382"/>
    <lineage>
        <taxon>Eukaryota</taxon>
        <taxon>Sar</taxon>
        <taxon>Stramenopiles</taxon>
        <taxon>Oomycota</taxon>
        <taxon>Peronosporomycetes</taxon>
        <taxon>Albuginales</taxon>
        <taxon>Albuginaceae</taxon>
        <taxon>Albugo</taxon>
    </lineage>
</organism>
<proteinExistence type="predicted"/>
<gene>
    <name evidence="1" type="primary">AlNc14C171G7998</name>
    <name evidence="1" type="ORF">ALNC14_090080</name>
</gene>
<sequence>MDVLETKLDDTRRPRQDERLDRMEEKLRGPIKQLKRTSEEDDVLYSIRHRKQSSVTHLHAKWYTWYTQEPRLWSVHGEKRKKSDAKILIAFMKLFLIEGFKLNQEIPSYPDDVISLALKAEAHFVTFLRERGIQSLGASTVLKKLRTLPHVGALDDLIV</sequence>
<reference evidence="1" key="1">
    <citation type="journal article" date="2011" name="PLoS Biol.">
        <title>Gene gain and loss during evolution of obligate parasitism in the white rust pathogen of Arabidopsis thaliana.</title>
        <authorList>
            <person name="Kemen E."/>
            <person name="Gardiner A."/>
            <person name="Schultz-Larsen T."/>
            <person name="Kemen A.C."/>
            <person name="Balmuth A.L."/>
            <person name="Robert-Seilaniantz A."/>
            <person name="Bailey K."/>
            <person name="Holub E."/>
            <person name="Studholme D.J."/>
            <person name="Maclean D."/>
            <person name="Jones J.D."/>
        </authorList>
    </citation>
    <scope>NUCLEOTIDE SEQUENCE</scope>
</reference>
<name>F0WNH4_9STRA</name>
<dbReference type="EMBL" id="FR824216">
    <property type="protein sequence ID" value="CCA22865.1"/>
    <property type="molecule type" value="Genomic_DNA"/>
</dbReference>
<dbReference type="HOGENOM" id="CLU_110987_0_0_1"/>
<reference evidence="1" key="2">
    <citation type="submission" date="2011-02" db="EMBL/GenBank/DDBJ databases">
        <authorList>
            <person name="MacLean D."/>
        </authorList>
    </citation>
    <scope>NUCLEOTIDE SEQUENCE</scope>
</reference>